<dbReference type="PANTHER" id="PTHR42951:SF18">
    <property type="entry name" value="METALLO-HYDROLASE MJ0296-RELATED"/>
    <property type="match status" value="1"/>
</dbReference>
<keyword evidence="3" id="KW-1185">Reference proteome</keyword>
<dbReference type="OrthoDB" id="420651at2"/>
<accession>A0A7L4YRH4</accession>
<dbReference type="GO" id="GO:0016787">
    <property type="term" value="F:hydrolase activity"/>
    <property type="evidence" value="ECO:0007669"/>
    <property type="project" value="UniProtKB-KW"/>
</dbReference>
<reference evidence="2 3" key="1">
    <citation type="journal article" date="2018" name="Int. J. Syst. Evol. Microbiol.">
        <title>Epidermidibacterium keratini gen. nov., sp. nov., a member of the family Sporichthyaceae, isolated from keratin epidermis.</title>
        <authorList>
            <person name="Lee D.G."/>
            <person name="Trujillo M.E."/>
            <person name="Kang S."/>
            <person name="Nam J.J."/>
            <person name="Kim Y.J."/>
        </authorList>
    </citation>
    <scope>NUCLEOTIDE SEQUENCE [LARGE SCALE GENOMIC DNA]</scope>
    <source>
        <strain evidence="2 3">EPI-7</strain>
    </source>
</reference>
<protein>
    <submittedName>
        <fullName evidence="2">MBL fold metallo-hydrolase</fullName>
    </submittedName>
</protein>
<evidence type="ECO:0000259" key="1">
    <source>
        <dbReference type="SMART" id="SM00849"/>
    </source>
</evidence>
<dbReference type="Gene3D" id="3.60.15.10">
    <property type="entry name" value="Ribonuclease Z/Hydroxyacylglutathione hydrolase-like"/>
    <property type="match status" value="1"/>
</dbReference>
<name>A0A7L4YRH4_9ACTN</name>
<dbReference type="InterPro" id="IPR001279">
    <property type="entry name" value="Metallo-B-lactamas"/>
</dbReference>
<evidence type="ECO:0000313" key="3">
    <source>
        <dbReference type="Proteomes" id="UP000463857"/>
    </source>
</evidence>
<dbReference type="EMBL" id="CP047156">
    <property type="protein sequence ID" value="QHC01672.1"/>
    <property type="molecule type" value="Genomic_DNA"/>
</dbReference>
<dbReference type="CDD" id="cd16282">
    <property type="entry name" value="metallo-hydrolase-like_MBL-fold"/>
    <property type="match status" value="1"/>
</dbReference>
<proteinExistence type="predicted"/>
<dbReference type="InterPro" id="IPR036866">
    <property type="entry name" value="RibonucZ/Hydroxyglut_hydro"/>
</dbReference>
<organism evidence="2 3">
    <name type="scientific">Epidermidibacterium keratini</name>
    <dbReference type="NCBI Taxonomy" id="1891644"/>
    <lineage>
        <taxon>Bacteria</taxon>
        <taxon>Bacillati</taxon>
        <taxon>Actinomycetota</taxon>
        <taxon>Actinomycetes</taxon>
        <taxon>Sporichthyales</taxon>
        <taxon>Sporichthyaceae</taxon>
        <taxon>Epidermidibacterium</taxon>
    </lineage>
</organism>
<feature type="domain" description="Metallo-beta-lactamase" evidence="1">
    <location>
        <begin position="30"/>
        <end position="221"/>
    </location>
</feature>
<gene>
    <name evidence="2" type="ORF">EK0264_16170</name>
</gene>
<dbReference type="SMART" id="SM00849">
    <property type="entry name" value="Lactamase_B"/>
    <property type="match status" value="1"/>
</dbReference>
<dbReference type="Pfam" id="PF00753">
    <property type="entry name" value="Lactamase_B"/>
    <property type="match status" value="1"/>
</dbReference>
<evidence type="ECO:0000313" key="2">
    <source>
        <dbReference type="EMBL" id="QHC01672.1"/>
    </source>
</evidence>
<dbReference type="SUPFAM" id="SSF56281">
    <property type="entry name" value="Metallo-hydrolase/oxidoreductase"/>
    <property type="match status" value="1"/>
</dbReference>
<dbReference type="RefSeq" id="WP_159546807.1">
    <property type="nucleotide sequence ID" value="NZ_CP047156.1"/>
</dbReference>
<sequence length="317" mass="34633">MTELKPAPPRLEAVSDGIYAYIQPDGSWWINNMGVLIGSRHTVVIDSTSTVRRNQHFFGELAQLNGRPVTTLINTHHHGDHTNGNFLFETATIVAHEKCREQIIADGKAGIQRLQQAGIWKDPDGPGPEWGDIEPAPPFLTYTEGVDVWVDDLKCEVRHFGVPAHTTNDSIIWLPERRLMFAGDLIFAEGTPFLLMGSVTGAIEVVGRLKDYDIETLVPGHGPVSSPAVIDDVLAYLRFVDELSREGYAAGIPPLELAQRTDLGEFAELSDSERIVGNLHRAYAELAGAEPGAEIDAMAAISDMITYNGGRPLTCLA</sequence>
<dbReference type="KEGG" id="eke:EK0264_16170"/>
<dbReference type="PANTHER" id="PTHR42951">
    <property type="entry name" value="METALLO-BETA-LACTAMASE DOMAIN-CONTAINING"/>
    <property type="match status" value="1"/>
</dbReference>
<dbReference type="Proteomes" id="UP000463857">
    <property type="component" value="Chromosome"/>
</dbReference>
<dbReference type="AlphaFoldDB" id="A0A7L4YRH4"/>
<dbReference type="InParanoid" id="A0A7L4YRH4"/>
<keyword evidence="2" id="KW-0378">Hydrolase</keyword>
<dbReference type="InterPro" id="IPR050855">
    <property type="entry name" value="NDM-1-like"/>
</dbReference>